<evidence type="ECO:0000313" key="8">
    <source>
        <dbReference type="Proteomes" id="UP000231501"/>
    </source>
</evidence>
<dbReference type="InterPro" id="IPR016292">
    <property type="entry name" value="Epoxide_hydrolase"/>
</dbReference>
<evidence type="ECO:0000256" key="3">
    <source>
        <dbReference type="ARBA" id="ARBA00022801"/>
    </source>
</evidence>
<dbReference type="PRINTS" id="PR00412">
    <property type="entry name" value="EPOXHYDRLASE"/>
</dbReference>
<keyword evidence="8" id="KW-1185">Reference proteome</keyword>
<feature type="active site" description="Nucleophile" evidence="4">
    <location>
        <position position="253"/>
    </location>
</feature>
<dbReference type="PANTHER" id="PTHR21661:SF35">
    <property type="entry name" value="EPOXIDE HYDROLASE"/>
    <property type="match status" value="1"/>
</dbReference>
<dbReference type="GO" id="GO:0004301">
    <property type="term" value="F:epoxide hydrolase activity"/>
    <property type="evidence" value="ECO:0007669"/>
    <property type="project" value="TreeGrafter"/>
</dbReference>
<dbReference type="Proteomes" id="UP000231501">
    <property type="component" value="Unassembled WGS sequence"/>
</dbReference>
<protein>
    <submittedName>
        <fullName evidence="7">Multidrug MFS transporter</fullName>
    </submittedName>
</protein>
<dbReference type="EMBL" id="PEOG01000096">
    <property type="protein sequence ID" value="PIM50830.1"/>
    <property type="molecule type" value="Genomic_DNA"/>
</dbReference>
<feature type="active site" description="Proton donor" evidence="4">
    <location>
        <position position="389"/>
    </location>
</feature>
<dbReference type="InterPro" id="IPR029058">
    <property type="entry name" value="AB_hydrolase_fold"/>
</dbReference>
<dbReference type="InterPro" id="IPR000639">
    <property type="entry name" value="Epox_hydrolase-like"/>
</dbReference>
<organism evidence="7 8">
    <name type="scientific">Roseateles chitinivorans</name>
    <dbReference type="NCBI Taxonomy" id="2917965"/>
    <lineage>
        <taxon>Bacteria</taxon>
        <taxon>Pseudomonadati</taxon>
        <taxon>Pseudomonadota</taxon>
        <taxon>Betaproteobacteria</taxon>
        <taxon>Burkholderiales</taxon>
        <taxon>Sphaerotilaceae</taxon>
        <taxon>Roseateles</taxon>
    </lineage>
</organism>
<comment type="similarity">
    <text evidence="1">Belongs to the peptidase S33 family.</text>
</comment>
<evidence type="ECO:0000259" key="6">
    <source>
        <dbReference type="Pfam" id="PF06441"/>
    </source>
</evidence>
<accession>A0A2G9C328</accession>
<dbReference type="InterPro" id="IPR006311">
    <property type="entry name" value="TAT_signal"/>
</dbReference>
<dbReference type="Pfam" id="PF06441">
    <property type="entry name" value="EHN"/>
    <property type="match status" value="1"/>
</dbReference>
<feature type="compositionally biased region" description="Low complexity" evidence="5">
    <location>
        <begin position="1"/>
        <end position="20"/>
    </location>
</feature>
<reference evidence="7 8" key="1">
    <citation type="submission" date="2017-11" db="EMBL/GenBank/DDBJ databases">
        <title>Draft genome sequence of Mitsuaria sp. HWN-4.</title>
        <authorList>
            <person name="Gundlapally S.R."/>
        </authorList>
    </citation>
    <scope>NUCLEOTIDE SEQUENCE [LARGE SCALE GENOMIC DNA]</scope>
    <source>
        <strain evidence="7 8">HWN-4</strain>
    </source>
</reference>
<comment type="caution">
    <text evidence="7">The sequence shown here is derived from an EMBL/GenBank/DDBJ whole genome shotgun (WGS) entry which is preliminary data.</text>
</comment>
<dbReference type="GO" id="GO:0097176">
    <property type="term" value="P:epoxide metabolic process"/>
    <property type="evidence" value="ECO:0007669"/>
    <property type="project" value="TreeGrafter"/>
</dbReference>
<keyword evidence="3" id="KW-0378">Hydrolase</keyword>
<feature type="domain" description="Epoxide hydrolase N-terminal" evidence="6">
    <location>
        <begin position="79"/>
        <end position="184"/>
    </location>
</feature>
<evidence type="ECO:0000256" key="5">
    <source>
        <dbReference type="SAM" id="MobiDB-lite"/>
    </source>
</evidence>
<evidence type="ECO:0000256" key="2">
    <source>
        <dbReference type="ARBA" id="ARBA00022797"/>
    </source>
</evidence>
<gene>
    <name evidence="7" type="ORF">CS062_22965</name>
</gene>
<dbReference type="Gene3D" id="3.40.50.1820">
    <property type="entry name" value="alpha/beta hydrolase"/>
    <property type="match status" value="1"/>
</dbReference>
<evidence type="ECO:0000256" key="4">
    <source>
        <dbReference type="PIRSR" id="PIRSR001112-1"/>
    </source>
</evidence>
<dbReference type="OrthoDB" id="9780765at2"/>
<evidence type="ECO:0000256" key="1">
    <source>
        <dbReference type="ARBA" id="ARBA00010088"/>
    </source>
</evidence>
<dbReference type="PANTHER" id="PTHR21661">
    <property type="entry name" value="EPOXIDE HYDROLASE 1-RELATED"/>
    <property type="match status" value="1"/>
</dbReference>
<dbReference type="PIRSF" id="PIRSF001112">
    <property type="entry name" value="Epoxide_hydrolase"/>
    <property type="match status" value="1"/>
</dbReference>
<dbReference type="InterPro" id="IPR010497">
    <property type="entry name" value="Epoxide_hydro_N"/>
</dbReference>
<keyword evidence="2" id="KW-0058">Aromatic hydrocarbons catabolism</keyword>
<sequence>MAASDRSAAASPTSPASGDTAGRRRFLATSAVAGATGLGLLPVAGAARAASGDATASITLSGGDTTALTTAVPIGDFSIRRFRIEVPDAALADLRRRVADTRWPDPELVPDGSQGIQLARLRALCDYWSHAYDWRQVERRLNALPQFITQIDGLDIHFLHIRSRHADALPLVITHGWPGSILEMLKTIGPLTDPTAHGGRAEDAFHLVIPSIPGYGFSGKPRELGWGPERVGRAWDVLMKRLGYRRYVSQGGDHGSVISDAMARLKLDGLLGIHVNMPPTVPPELVKPINAGDPPPPGLSDAERSAYLTLSRFFGRNAAYGALMVTRPQTIGYALCDSPAALAGFMVEKIIEWTDSGGDPERVLTKDEILDDVTLYWLTNTGASASRFYWENNNNNFSSAHQRTTEITLPVAVTVFPGEIYRAPRSWTERAYPSLAYFNEVDKGGHFAAWEQPELFARELRAAFRRLR</sequence>
<evidence type="ECO:0000313" key="7">
    <source>
        <dbReference type="EMBL" id="PIM50830.1"/>
    </source>
</evidence>
<feature type="region of interest" description="Disordered" evidence="5">
    <location>
        <begin position="1"/>
        <end position="22"/>
    </location>
</feature>
<dbReference type="PROSITE" id="PS51318">
    <property type="entry name" value="TAT"/>
    <property type="match status" value="1"/>
</dbReference>
<feature type="active site" description="Proton acceptor" evidence="4">
    <location>
        <position position="446"/>
    </location>
</feature>
<proteinExistence type="inferred from homology"/>
<dbReference type="AlphaFoldDB" id="A0A2G9C328"/>
<dbReference type="SUPFAM" id="SSF53474">
    <property type="entry name" value="alpha/beta-Hydrolases"/>
    <property type="match status" value="1"/>
</dbReference>
<name>A0A2G9C328_9BURK</name>